<evidence type="ECO:0000313" key="2">
    <source>
        <dbReference type="EMBL" id="PTB80504.1"/>
    </source>
</evidence>
<protein>
    <recommendedName>
        <fullName evidence="4">Secreted protein</fullName>
    </recommendedName>
</protein>
<proteinExistence type="predicted"/>
<feature type="signal peptide" evidence="1">
    <location>
        <begin position="1"/>
        <end position="35"/>
    </location>
</feature>
<dbReference type="Proteomes" id="UP000240760">
    <property type="component" value="Unassembled WGS sequence"/>
</dbReference>
<gene>
    <name evidence="2" type="ORF">M440DRAFT_196568</name>
</gene>
<evidence type="ECO:0008006" key="4">
    <source>
        <dbReference type="Google" id="ProtNLM"/>
    </source>
</evidence>
<dbReference type="AlphaFoldDB" id="A0A2T4CG39"/>
<evidence type="ECO:0000313" key="3">
    <source>
        <dbReference type="Proteomes" id="UP000240760"/>
    </source>
</evidence>
<keyword evidence="1" id="KW-0732">Signal</keyword>
<accession>A0A2T4CG39</accession>
<sequence>MHRVVWSITPLVTAVPRRTSWLAWVCLFLLQRGLSDRLWPGSPQRRSYRIGRNGVSCFFQIFSAKVAEHGVMLIWVICVLS</sequence>
<organism evidence="2 3">
    <name type="scientific">Trichoderma longibrachiatum ATCC 18648</name>
    <dbReference type="NCBI Taxonomy" id="983965"/>
    <lineage>
        <taxon>Eukaryota</taxon>
        <taxon>Fungi</taxon>
        <taxon>Dikarya</taxon>
        <taxon>Ascomycota</taxon>
        <taxon>Pezizomycotina</taxon>
        <taxon>Sordariomycetes</taxon>
        <taxon>Hypocreomycetidae</taxon>
        <taxon>Hypocreales</taxon>
        <taxon>Hypocreaceae</taxon>
        <taxon>Trichoderma</taxon>
    </lineage>
</organism>
<keyword evidence="3" id="KW-1185">Reference proteome</keyword>
<dbReference type="EMBL" id="KZ679127">
    <property type="protein sequence ID" value="PTB80504.1"/>
    <property type="molecule type" value="Genomic_DNA"/>
</dbReference>
<evidence type="ECO:0000256" key="1">
    <source>
        <dbReference type="SAM" id="SignalP"/>
    </source>
</evidence>
<name>A0A2T4CG39_TRILO</name>
<reference evidence="2 3" key="1">
    <citation type="submission" date="2016-07" db="EMBL/GenBank/DDBJ databases">
        <title>Multiple horizontal gene transfer events from other fungi enriched the ability of initially mycotrophic Trichoderma (Ascomycota) to feed on dead plant biomass.</title>
        <authorList>
            <consortium name="DOE Joint Genome Institute"/>
            <person name="Aerts A."/>
            <person name="Atanasova L."/>
            <person name="Chenthamara K."/>
            <person name="Zhang J."/>
            <person name="Grujic M."/>
            <person name="Henrissat B."/>
            <person name="Kuo A."/>
            <person name="Salamov A."/>
            <person name="Lipzen A."/>
            <person name="Labutti K."/>
            <person name="Barry K."/>
            <person name="Miao Y."/>
            <person name="Rahimi M.J."/>
            <person name="Shen Q."/>
            <person name="Grigoriev I.V."/>
            <person name="Kubicek C.P."/>
            <person name="Druzhinina I.S."/>
        </authorList>
    </citation>
    <scope>NUCLEOTIDE SEQUENCE [LARGE SCALE GENOMIC DNA]</scope>
    <source>
        <strain evidence="2 3">ATCC 18648</strain>
    </source>
</reference>
<feature type="chain" id="PRO_5015710747" description="Secreted protein" evidence="1">
    <location>
        <begin position="36"/>
        <end position="81"/>
    </location>
</feature>